<evidence type="ECO:0000313" key="2">
    <source>
        <dbReference type="Proteomes" id="UP000016944"/>
    </source>
</evidence>
<reference evidence="1 2" key="1">
    <citation type="journal article" date="2013" name="Genome Announc.">
        <title>Complete Genome Sequence of the Sesbania Symbiont and Rice Growth-Promoting Endophyte Rhizobium sp. Strain IRBG74.</title>
        <authorList>
            <person name="Crook M.B."/>
            <person name="Mitra S."/>
            <person name="Ane J.M."/>
            <person name="Sadowsky M.J."/>
            <person name="Gyaneshwar P."/>
        </authorList>
    </citation>
    <scope>NUCLEOTIDE SEQUENCE [LARGE SCALE GENOMIC DNA]</scope>
    <source>
        <strain evidence="1 2">IRBG74</strain>
        <plasmid evidence="2">IRBL74_p</plasmid>
    </source>
</reference>
<name>U4Q6L5_9HYPH</name>
<gene>
    <name evidence="1" type="ORF">BN877_p0026</name>
</gene>
<proteinExistence type="predicted"/>
<dbReference type="PATRIC" id="fig|424182.3.peg.4800"/>
<dbReference type="HOGENOM" id="CLU_2411160_0_0_5"/>
<keyword evidence="1" id="KW-0614">Plasmid</keyword>
<evidence type="ECO:0000313" key="1">
    <source>
        <dbReference type="EMBL" id="CDI11755.1"/>
    </source>
</evidence>
<dbReference type="Proteomes" id="UP000016944">
    <property type="component" value="Plasmid IRBL74_p"/>
</dbReference>
<dbReference type="EMBL" id="HG518324">
    <property type="protein sequence ID" value="CDI11755.1"/>
    <property type="molecule type" value="Genomic_DNA"/>
</dbReference>
<dbReference type="KEGG" id="rir:BN877_p0026"/>
<sequence length="92" mass="10695">MPGNSEGGWCDGFDIQKIRPDRRADRLEDGLVRWRRWFSNKMFAFMEEATLANGNIMLENLRGRVGDRLRKRIEAVGAAEARNLIRSTRKDE</sequence>
<dbReference type="RefSeq" id="WP_022557071.1">
    <property type="nucleotide sequence ID" value="NC_022536.1"/>
</dbReference>
<protein>
    <submittedName>
        <fullName evidence="1">Uncharacterized protein</fullName>
    </submittedName>
</protein>
<accession>U4Q6L5</accession>
<geneLocation type="plasmid" evidence="1 2">
    <name>IRBL74_p</name>
</geneLocation>
<dbReference type="AlphaFoldDB" id="U4Q6L5"/>
<organism evidence="1 2">
    <name type="scientific">Agrobacterium pusense</name>
    <dbReference type="NCBI Taxonomy" id="648995"/>
    <lineage>
        <taxon>Bacteria</taxon>
        <taxon>Pseudomonadati</taxon>
        <taxon>Pseudomonadota</taxon>
        <taxon>Alphaproteobacteria</taxon>
        <taxon>Hyphomicrobiales</taxon>
        <taxon>Rhizobiaceae</taxon>
        <taxon>Rhizobium/Agrobacterium group</taxon>
        <taxon>Agrobacterium</taxon>
    </lineage>
</organism>